<accession>A0A7F5RCS0</accession>
<gene>
    <name evidence="3" type="primary">LOC108743433</name>
</gene>
<dbReference type="KEGG" id="apln:108743433"/>
<dbReference type="Gene3D" id="2.130.10.10">
    <property type="entry name" value="YVTN repeat-like/Quinoprotein amine dehydrogenase"/>
    <property type="match status" value="3"/>
</dbReference>
<dbReference type="InterPro" id="IPR002372">
    <property type="entry name" value="PQQ_rpt_dom"/>
</dbReference>
<evidence type="ECO:0000313" key="3">
    <source>
        <dbReference type="RefSeq" id="XP_025833767.1"/>
    </source>
</evidence>
<dbReference type="RefSeq" id="XP_025833767.1">
    <property type="nucleotide sequence ID" value="XM_025977982.1"/>
</dbReference>
<dbReference type="SMART" id="SM00564">
    <property type="entry name" value="PQQ"/>
    <property type="match status" value="3"/>
</dbReference>
<dbReference type="InParanoid" id="A0A7F5RCS0"/>
<dbReference type="GO" id="GO:0043041">
    <property type="term" value="P:amino acid activation for nonribosomal peptide biosynthetic process"/>
    <property type="evidence" value="ECO:0007669"/>
    <property type="project" value="TreeGrafter"/>
</dbReference>
<dbReference type="OrthoDB" id="408177at2759"/>
<dbReference type="SUPFAM" id="SSF50998">
    <property type="entry name" value="Quinoprotein alcohol dehydrogenase-like"/>
    <property type="match status" value="1"/>
</dbReference>
<dbReference type="AlphaFoldDB" id="A0A7F5RCS0"/>
<dbReference type="InterPro" id="IPR015943">
    <property type="entry name" value="WD40/YVTN_repeat-like_dom_sf"/>
</dbReference>
<proteinExistence type="predicted"/>
<sequence>MLHIKISEELHKLILNSSFYQSFNYVENNFSRLYKRKLSATESTSGENNRFKVLKKNGNVELKLKWYYDLKGCINTSPMVIKYKNQYLVLCVSFYQVFAVINFDTGQMMSEMIFPEPVQGGICVGDFGKAYVGCLNGSMYCVDITNCQKIWSFRTNGIIKSRPCFCLGRKAIVFGSYDGYAYCISTDGGNLIWKHNVGFSISVNPVYNVKLKTVYLASSNKICFCLSESDGKMLWKYSVNSPVMGSPCSFEKLGHDDCILWPEVEGVVHCTKCTTGDLVWTYKAQNQIYSSITTFENYFLFGCKDKNVYSVLVADDNKSCSLSFKICLNCEISSTPCIFKYEENTYIFAVTNGGVVFLIDFFEQKVLQEIKMNDEIFCSPIMYDNRILFGCNDNNLYCFSIGNG</sequence>
<evidence type="ECO:0000259" key="1">
    <source>
        <dbReference type="Pfam" id="PF13570"/>
    </source>
</evidence>
<dbReference type="Pfam" id="PF13570">
    <property type="entry name" value="Beta-prop_ACSF4"/>
    <property type="match status" value="1"/>
</dbReference>
<organism evidence="2 3">
    <name type="scientific">Agrilus planipennis</name>
    <name type="common">Emerald ash borer</name>
    <name type="synonym">Agrilus marcopoli</name>
    <dbReference type="NCBI Taxonomy" id="224129"/>
    <lineage>
        <taxon>Eukaryota</taxon>
        <taxon>Metazoa</taxon>
        <taxon>Ecdysozoa</taxon>
        <taxon>Arthropoda</taxon>
        <taxon>Hexapoda</taxon>
        <taxon>Insecta</taxon>
        <taxon>Pterygota</taxon>
        <taxon>Neoptera</taxon>
        <taxon>Endopterygota</taxon>
        <taxon>Coleoptera</taxon>
        <taxon>Polyphaga</taxon>
        <taxon>Elateriformia</taxon>
        <taxon>Buprestoidea</taxon>
        <taxon>Buprestidae</taxon>
        <taxon>Agrilinae</taxon>
        <taxon>Agrilus</taxon>
    </lineage>
</organism>
<dbReference type="Proteomes" id="UP000192223">
    <property type="component" value="Unplaced"/>
</dbReference>
<keyword evidence="2" id="KW-1185">Reference proteome</keyword>
<reference evidence="3" key="1">
    <citation type="submission" date="2025-08" db="UniProtKB">
        <authorList>
            <consortium name="RefSeq"/>
        </authorList>
    </citation>
    <scope>IDENTIFICATION</scope>
    <source>
        <tissue evidence="3">Entire body</tissue>
    </source>
</reference>
<dbReference type="InterPro" id="IPR018391">
    <property type="entry name" value="PQQ_b-propeller_rpt"/>
</dbReference>
<dbReference type="PANTHER" id="PTHR44394">
    <property type="entry name" value="BETA-ALANINE-ACTIVATING ENZYME"/>
    <property type="match status" value="1"/>
</dbReference>
<name>A0A7F5RCS0_AGRPL</name>
<protein>
    <submittedName>
        <fullName evidence="3">Beta-alanine-activating enzyme</fullName>
    </submittedName>
</protein>
<dbReference type="GeneID" id="108743433"/>
<dbReference type="InterPro" id="IPR011047">
    <property type="entry name" value="Quinoprotein_ADH-like_sf"/>
</dbReference>
<dbReference type="PANTHER" id="PTHR44394:SF1">
    <property type="entry name" value="BETA-ALANINE-ACTIVATING ENZYME"/>
    <property type="match status" value="1"/>
</dbReference>
<feature type="domain" description="Pyrrolo-quinoline quinone repeat" evidence="1">
    <location>
        <begin position="70"/>
        <end position="401"/>
    </location>
</feature>
<dbReference type="InterPro" id="IPR052091">
    <property type="entry name" value="Beta-ala_Activ/Resist"/>
</dbReference>
<evidence type="ECO:0000313" key="2">
    <source>
        <dbReference type="Proteomes" id="UP000192223"/>
    </source>
</evidence>